<gene>
    <name evidence="1" type="ORF">DEO72_LG5g1513</name>
</gene>
<evidence type="ECO:0000313" key="1">
    <source>
        <dbReference type="EMBL" id="QCD93438.1"/>
    </source>
</evidence>
<reference evidence="1 2" key="1">
    <citation type="submission" date="2019-04" db="EMBL/GenBank/DDBJ databases">
        <title>An improved genome assembly and genetic linkage map for asparagus bean, Vigna unguiculata ssp. sesquipedialis.</title>
        <authorList>
            <person name="Xia Q."/>
            <person name="Zhang R."/>
            <person name="Dong Y."/>
        </authorList>
    </citation>
    <scope>NUCLEOTIDE SEQUENCE [LARGE SCALE GENOMIC DNA]</scope>
    <source>
        <tissue evidence="1">Leaf</tissue>
    </source>
</reference>
<dbReference type="AlphaFoldDB" id="A0A4D6LYM8"/>
<keyword evidence="2" id="KW-1185">Reference proteome</keyword>
<dbReference type="EMBL" id="CP039349">
    <property type="protein sequence ID" value="QCD93438.1"/>
    <property type="molecule type" value="Genomic_DNA"/>
</dbReference>
<sequence length="64" mass="7177">MENTSSPICSSLHHLQRTSTTLSKKTLLENLHHRAVNEARAVHNSPGSMATVIHKLETSEFWNP</sequence>
<name>A0A4D6LYM8_VIGUN</name>
<evidence type="ECO:0000313" key="2">
    <source>
        <dbReference type="Proteomes" id="UP000501690"/>
    </source>
</evidence>
<organism evidence="1 2">
    <name type="scientific">Vigna unguiculata</name>
    <name type="common">Cowpea</name>
    <dbReference type="NCBI Taxonomy" id="3917"/>
    <lineage>
        <taxon>Eukaryota</taxon>
        <taxon>Viridiplantae</taxon>
        <taxon>Streptophyta</taxon>
        <taxon>Embryophyta</taxon>
        <taxon>Tracheophyta</taxon>
        <taxon>Spermatophyta</taxon>
        <taxon>Magnoliopsida</taxon>
        <taxon>eudicotyledons</taxon>
        <taxon>Gunneridae</taxon>
        <taxon>Pentapetalae</taxon>
        <taxon>rosids</taxon>
        <taxon>fabids</taxon>
        <taxon>Fabales</taxon>
        <taxon>Fabaceae</taxon>
        <taxon>Papilionoideae</taxon>
        <taxon>50 kb inversion clade</taxon>
        <taxon>NPAAA clade</taxon>
        <taxon>indigoferoid/millettioid clade</taxon>
        <taxon>Phaseoleae</taxon>
        <taxon>Vigna</taxon>
    </lineage>
</organism>
<protein>
    <submittedName>
        <fullName evidence="1">Uncharacterized protein</fullName>
    </submittedName>
</protein>
<dbReference type="Proteomes" id="UP000501690">
    <property type="component" value="Linkage Group LG5"/>
</dbReference>
<proteinExistence type="predicted"/>
<accession>A0A4D6LYM8</accession>